<keyword evidence="10" id="KW-0411">Iron-sulfur</keyword>
<keyword evidence="7" id="KW-0227">DNA damage</keyword>
<evidence type="ECO:0000256" key="4">
    <source>
        <dbReference type="ARBA" id="ARBA00019403"/>
    </source>
</evidence>
<evidence type="ECO:0000313" key="13">
    <source>
        <dbReference type="EMBL" id="AWB10108.1"/>
    </source>
</evidence>
<evidence type="ECO:0000313" key="14">
    <source>
        <dbReference type="Proteomes" id="UP000244792"/>
    </source>
</evidence>
<dbReference type="OrthoDB" id="5290748at2"/>
<comment type="catalytic activity">
    <reaction evidence="1">
        <text>Hydrolyzes single-stranded DNA or mismatched double-stranded DNA and polynucleotides, releasing free uracil.</text>
        <dbReference type="EC" id="3.2.2.27"/>
    </reaction>
</comment>
<dbReference type="GO" id="GO:0006281">
    <property type="term" value="P:DNA repair"/>
    <property type="evidence" value="ECO:0007669"/>
    <property type="project" value="UniProtKB-KW"/>
</dbReference>
<accession>A0A2R4W0A9</accession>
<dbReference type="KEGG" id="taci:TDSAC_0742"/>
<keyword evidence="8" id="KW-0378">Hydrolase</keyword>
<sequence length="212" mass="24308">MYIPSLFDNLEEQENNQKENLSKLELSDILIETKTCKRCKLSETRKNVVFGEGPMNPEIMVIGEGPGETEDIQGRPFVGKAGQLLTKIFESVGLNRDEIYITNVVKCRPPGNRNPFPEEIEQCRPFLDAQIKILDPKIIILLGAVACKTILKNFSSITKIRGEIILQDNRYYIPMFHPSYLLRNASRSVGSPRWLTWKDIQKVKHFIEENKS</sequence>
<evidence type="ECO:0000256" key="10">
    <source>
        <dbReference type="ARBA" id="ARBA00023014"/>
    </source>
</evidence>
<evidence type="ECO:0000256" key="2">
    <source>
        <dbReference type="ARBA" id="ARBA00006521"/>
    </source>
</evidence>
<dbReference type="NCBIfam" id="TIGR00758">
    <property type="entry name" value="UDG_fam4"/>
    <property type="match status" value="1"/>
</dbReference>
<dbReference type="EC" id="3.2.2.27" evidence="3"/>
<dbReference type="GO" id="GO:0051539">
    <property type="term" value="F:4 iron, 4 sulfur cluster binding"/>
    <property type="evidence" value="ECO:0007669"/>
    <property type="project" value="UniProtKB-KW"/>
</dbReference>
<name>A0A2R4W0A9_THEAF</name>
<dbReference type="InterPro" id="IPR051536">
    <property type="entry name" value="UDG_Type-4/5"/>
</dbReference>
<dbReference type="RefSeq" id="WP_108308936.1">
    <property type="nucleotide sequence ID" value="NZ_CP020921.1"/>
</dbReference>
<evidence type="ECO:0000256" key="3">
    <source>
        <dbReference type="ARBA" id="ARBA00012030"/>
    </source>
</evidence>
<evidence type="ECO:0000256" key="8">
    <source>
        <dbReference type="ARBA" id="ARBA00022801"/>
    </source>
</evidence>
<dbReference type="Gene3D" id="3.40.470.10">
    <property type="entry name" value="Uracil-DNA glycosylase-like domain"/>
    <property type="match status" value="1"/>
</dbReference>
<dbReference type="CDD" id="cd10030">
    <property type="entry name" value="UDG-F4_TTUDGA_SPO1dp_like"/>
    <property type="match status" value="1"/>
</dbReference>
<dbReference type="InterPro" id="IPR005122">
    <property type="entry name" value="Uracil-DNA_glycosylase-like"/>
</dbReference>
<dbReference type="SMART" id="SM00987">
    <property type="entry name" value="UreE_C"/>
    <property type="match status" value="1"/>
</dbReference>
<keyword evidence="5" id="KW-0004">4Fe-4S</keyword>
<reference evidence="13 14" key="1">
    <citation type="submission" date="2017-04" db="EMBL/GenBank/DDBJ databases">
        <title>Genomic insights into metabolism of Thermodesulfobium acidiphilum.</title>
        <authorList>
            <person name="Toshchakov S.V."/>
            <person name="Frolov E.N."/>
            <person name="Kublanov I.V."/>
            <person name="Samarov N.I."/>
            <person name="Novikov A."/>
            <person name="Lebedinsky A.V."/>
            <person name="Bonch-Osmolovskaya E.A."/>
            <person name="Chernyh N.A."/>
        </authorList>
    </citation>
    <scope>NUCLEOTIDE SEQUENCE [LARGE SCALE GENOMIC DNA]</scope>
    <source>
        <strain evidence="13 14">3127-1</strain>
    </source>
</reference>
<feature type="domain" description="Uracil-DNA glycosylase-like" evidence="12">
    <location>
        <begin position="50"/>
        <end position="201"/>
    </location>
</feature>
<evidence type="ECO:0000256" key="11">
    <source>
        <dbReference type="ARBA" id="ARBA00023204"/>
    </source>
</evidence>
<comment type="similarity">
    <text evidence="2">Belongs to the uracil-DNA glycosylase (UDG) superfamily. Type 4 (UDGa) family.</text>
</comment>
<evidence type="ECO:0000256" key="9">
    <source>
        <dbReference type="ARBA" id="ARBA00023004"/>
    </source>
</evidence>
<evidence type="ECO:0000259" key="12">
    <source>
        <dbReference type="SMART" id="SM00986"/>
    </source>
</evidence>
<evidence type="ECO:0000256" key="1">
    <source>
        <dbReference type="ARBA" id="ARBA00001400"/>
    </source>
</evidence>
<dbReference type="PANTHER" id="PTHR33693:SF1">
    <property type="entry name" value="TYPE-4 URACIL-DNA GLYCOSYLASE"/>
    <property type="match status" value="1"/>
</dbReference>
<evidence type="ECO:0000256" key="6">
    <source>
        <dbReference type="ARBA" id="ARBA00022723"/>
    </source>
</evidence>
<dbReference type="GO" id="GO:0046872">
    <property type="term" value="F:metal ion binding"/>
    <property type="evidence" value="ECO:0007669"/>
    <property type="project" value="UniProtKB-KW"/>
</dbReference>
<dbReference type="EMBL" id="CP020921">
    <property type="protein sequence ID" value="AWB10108.1"/>
    <property type="molecule type" value="Genomic_DNA"/>
</dbReference>
<organism evidence="13 14">
    <name type="scientific">Thermodesulfobium acidiphilum</name>
    <dbReference type="NCBI Taxonomy" id="1794699"/>
    <lineage>
        <taxon>Bacteria</taxon>
        <taxon>Pseudomonadati</taxon>
        <taxon>Thermodesulfobiota</taxon>
        <taxon>Thermodesulfobiia</taxon>
        <taxon>Thermodesulfobiales</taxon>
        <taxon>Thermodesulfobiaceae</taxon>
        <taxon>Thermodesulfobium</taxon>
    </lineage>
</organism>
<dbReference type="PANTHER" id="PTHR33693">
    <property type="entry name" value="TYPE-5 URACIL-DNA GLYCOSYLASE"/>
    <property type="match status" value="1"/>
</dbReference>
<keyword evidence="9" id="KW-0408">Iron</keyword>
<evidence type="ECO:0000256" key="5">
    <source>
        <dbReference type="ARBA" id="ARBA00022485"/>
    </source>
</evidence>
<dbReference type="GO" id="GO:0004844">
    <property type="term" value="F:uracil DNA N-glycosylase activity"/>
    <property type="evidence" value="ECO:0007669"/>
    <property type="project" value="UniProtKB-EC"/>
</dbReference>
<gene>
    <name evidence="13" type="ORF">TDSAC_0742</name>
</gene>
<dbReference type="InterPro" id="IPR005273">
    <property type="entry name" value="Ura-DNA_glyco_family4"/>
</dbReference>
<keyword evidence="14" id="KW-1185">Reference proteome</keyword>
<dbReference type="SUPFAM" id="SSF52141">
    <property type="entry name" value="Uracil-DNA glycosylase-like"/>
    <property type="match status" value="1"/>
</dbReference>
<dbReference type="SMART" id="SM00986">
    <property type="entry name" value="UDG"/>
    <property type="match status" value="1"/>
</dbReference>
<dbReference type="AlphaFoldDB" id="A0A2R4W0A9"/>
<dbReference type="Pfam" id="PF03167">
    <property type="entry name" value="UDG"/>
    <property type="match status" value="1"/>
</dbReference>
<dbReference type="Proteomes" id="UP000244792">
    <property type="component" value="Chromosome"/>
</dbReference>
<keyword evidence="11" id="KW-0234">DNA repair</keyword>
<protein>
    <recommendedName>
        <fullName evidence="4">Type-4 uracil-DNA glycosylase</fullName>
        <ecNumber evidence="3">3.2.2.27</ecNumber>
    </recommendedName>
</protein>
<keyword evidence="6" id="KW-0479">Metal-binding</keyword>
<proteinExistence type="inferred from homology"/>
<dbReference type="InterPro" id="IPR036895">
    <property type="entry name" value="Uracil-DNA_glycosylase-like_sf"/>
</dbReference>
<evidence type="ECO:0000256" key="7">
    <source>
        <dbReference type="ARBA" id="ARBA00022763"/>
    </source>
</evidence>